<dbReference type="GO" id="GO:0004674">
    <property type="term" value="F:protein serine/threonine kinase activity"/>
    <property type="evidence" value="ECO:0007669"/>
    <property type="project" value="UniProtKB-KW"/>
</dbReference>
<accession>A0A643J5B5</accession>
<proteinExistence type="predicted"/>
<dbReference type="SMART" id="SM00220">
    <property type="entry name" value="S_TKc"/>
    <property type="match status" value="1"/>
</dbReference>
<dbReference type="PROSITE" id="PS50011">
    <property type="entry name" value="PROTEIN_KINASE_DOM"/>
    <property type="match status" value="1"/>
</dbReference>
<gene>
    <name evidence="6" type="ORF">F7O97_00290</name>
</gene>
<evidence type="ECO:0000256" key="2">
    <source>
        <dbReference type="ARBA" id="ARBA00022741"/>
    </source>
</evidence>
<keyword evidence="2" id="KW-0547">Nucleotide-binding</keyword>
<dbReference type="CDD" id="cd14014">
    <property type="entry name" value="STKc_PknB_like"/>
    <property type="match status" value="1"/>
</dbReference>
<evidence type="ECO:0000259" key="5">
    <source>
        <dbReference type="PROSITE" id="PS50011"/>
    </source>
</evidence>
<keyword evidence="1" id="KW-0808">Transferase</keyword>
<comment type="caution">
    <text evidence="6">The sequence shown here is derived from an EMBL/GenBank/DDBJ whole genome shotgun (WGS) entry which is preliminary data.</text>
</comment>
<dbReference type="Pfam" id="PF00069">
    <property type="entry name" value="Pkinase"/>
    <property type="match status" value="1"/>
</dbReference>
<dbReference type="InterPro" id="IPR008271">
    <property type="entry name" value="Ser/Thr_kinase_AS"/>
</dbReference>
<protein>
    <submittedName>
        <fullName evidence="6">Serine/threonine protein kinase</fullName>
    </submittedName>
</protein>
<feature type="domain" description="Protein kinase" evidence="5">
    <location>
        <begin position="10"/>
        <end position="269"/>
    </location>
</feature>
<evidence type="ECO:0000256" key="1">
    <source>
        <dbReference type="ARBA" id="ARBA00022679"/>
    </source>
</evidence>
<evidence type="ECO:0000313" key="6">
    <source>
        <dbReference type="EMBL" id="KAB0768500.1"/>
    </source>
</evidence>
<sequence>MTIPQEIDKYQLIRSLGAGHFGQVYYAFDRALASYKAIKVLNIADPNRLLESLKEAQVLALCRHKHIVAINEANIFSVNGQQRVVLDFEYMPNGSLEGAIQSRWLSLRESIDHLRGALTGLEFAHSQGILHRDIKPGNILLAAGGARLSDFGLATQVGAGSVGSGNGYIPHLPPEYFVNRQTSVLTDIYAAGMTLYRTVTNIVDWQGLLSSMNNFEDVVRSGSLIQRVGFDGYVPNSIRRIIRKACAPDAVSRYQSAEEFRQALDRLRFNVDWVRVADCEWYGQSGSDQYHLSVDASCKFVNFKRNNRRMTDRCRAVRNIEEAMSVMFDCIAETSLI</sequence>
<dbReference type="PROSITE" id="PS00108">
    <property type="entry name" value="PROTEIN_KINASE_ST"/>
    <property type="match status" value="1"/>
</dbReference>
<organism evidence="6">
    <name type="scientific">Pseudomonas aeruginosa</name>
    <dbReference type="NCBI Taxonomy" id="287"/>
    <lineage>
        <taxon>Bacteria</taxon>
        <taxon>Pseudomonadati</taxon>
        <taxon>Pseudomonadota</taxon>
        <taxon>Gammaproteobacteria</taxon>
        <taxon>Pseudomonadales</taxon>
        <taxon>Pseudomonadaceae</taxon>
        <taxon>Pseudomonas</taxon>
    </lineage>
</organism>
<dbReference type="Gene3D" id="1.10.510.10">
    <property type="entry name" value="Transferase(Phosphotransferase) domain 1"/>
    <property type="match status" value="1"/>
</dbReference>
<dbReference type="RefSeq" id="WP_151129807.1">
    <property type="nucleotide sequence ID" value="NZ_JACYEF010000002.1"/>
</dbReference>
<dbReference type="EMBL" id="VZIV01000001">
    <property type="protein sequence ID" value="KAB0768500.1"/>
    <property type="molecule type" value="Genomic_DNA"/>
</dbReference>
<dbReference type="PANTHER" id="PTHR43289">
    <property type="entry name" value="MITOGEN-ACTIVATED PROTEIN KINASE KINASE KINASE 20-RELATED"/>
    <property type="match status" value="1"/>
</dbReference>
<dbReference type="InterPro" id="IPR000719">
    <property type="entry name" value="Prot_kinase_dom"/>
</dbReference>
<dbReference type="AlphaFoldDB" id="A0A643J5B5"/>
<dbReference type="SUPFAM" id="SSF56112">
    <property type="entry name" value="Protein kinase-like (PK-like)"/>
    <property type="match status" value="1"/>
</dbReference>
<dbReference type="PANTHER" id="PTHR43289:SF6">
    <property type="entry name" value="SERINE_THREONINE-PROTEIN KINASE NEKL-3"/>
    <property type="match status" value="1"/>
</dbReference>
<keyword evidence="3 6" id="KW-0418">Kinase</keyword>
<evidence type="ECO:0000256" key="4">
    <source>
        <dbReference type="ARBA" id="ARBA00022840"/>
    </source>
</evidence>
<dbReference type="InterPro" id="IPR011009">
    <property type="entry name" value="Kinase-like_dom_sf"/>
</dbReference>
<evidence type="ECO:0000256" key="3">
    <source>
        <dbReference type="ARBA" id="ARBA00022777"/>
    </source>
</evidence>
<dbReference type="GO" id="GO:0005524">
    <property type="term" value="F:ATP binding"/>
    <property type="evidence" value="ECO:0007669"/>
    <property type="project" value="UniProtKB-KW"/>
</dbReference>
<name>A0A643J5B5_PSEAI</name>
<keyword evidence="6" id="KW-0723">Serine/threonine-protein kinase</keyword>
<reference evidence="6" key="1">
    <citation type="submission" date="2019-09" db="EMBL/GenBank/DDBJ databases">
        <title>Whole genome sequence analysis of bacterial isolates in patients.</title>
        <authorList>
            <person name="Jeong K.C."/>
        </authorList>
    </citation>
    <scope>NUCLEOTIDE SEQUENCE</scope>
    <source>
        <strain evidence="6">KCJ3K105</strain>
    </source>
</reference>
<keyword evidence="4" id="KW-0067">ATP-binding</keyword>